<gene>
    <name evidence="7" type="ORF">HFP15_15445</name>
</gene>
<keyword evidence="4 6" id="KW-1133">Transmembrane helix</keyword>
<evidence type="ECO:0000256" key="5">
    <source>
        <dbReference type="ARBA" id="ARBA00023136"/>
    </source>
</evidence>
<organism evidence="7 8">
    <name type="scientific">Amycolatopsis acididurans</name>
    <dbReference type="NCBI Taxonomy" id="2724524"/>
    <lineage>
        <taxon>Bacteria</taxon>
        <taxon>Bacillati</taxon>
        <taxon>Actinomycetota</taxon>
        <taxon>Actinomycetes</taxon>
        <taxon>Pseudonocardiales</taxon>
        <taxon>Pseudonocardiaceae</taxon>
        <taxon>Amycolatopsis</taxon>
    </lineage>
</organism>
<comment type="subcellular location">
    <subcellularLocation>
        <location evidence="1">Cell membrane</location>
        <topology evidence="1">Multi-pass membrane protein</topology>
    </subcellularLocation>
</comment>
<sequence length="91" mass="9703">MISSLKTRLVQVWIGLVAATFVSFLLGHDHAGIGAVGVLASLVTAFVKILFVGRDFMELKAAPPALRMVFQAWCLLVCAMVIVLYVAGTPA</sequence>
<evidence type="ECO:0000256" key="4">
    <source>
        <dbReference type="ARBA" id="ARBA00022989"/>
    </source>
</evidence>
<keyword evidence="5 6" id="KW-0472">Membrane</keyword>
<feature type="transmembrane region" description="Helical" evidence="6">
    <location>
        <begin position="33"/>
        <end position="53"/>
    </location>
</feature>
<name>A0ABX1J4J2_9PSEU</name>
<evidence type="ECO:0000313" key="7">
    <source>
        <dbReference type="EMBL" id="NKQ54281.1"/>
    </source>
</evidence>
<proteinExistence type="predicted"/>
<evidence type="ECO:0000256" key="2">
    <source>
        <dbReference type="ARBA" id="ARBA00022475"/>
    </source>
</evidence>
<dbReference type="EMBL" id="JAAXLS010000008">
    <property type="protein sequence ID" value="NKQ54281.1"/>
    <property type="molecule type" value="Genomic_DNA"/>
</dbReference>
<evidence type="ECO:0000313" key="8">
    <source>
        <dbReference type="Proteomes" id="UP000715441"/>
    </source>
</evidence>
<dbReference type="Pfam" id="PF03626">
    <property type="entry name" value="COX4_pro"/>
    <property type="match status" value="1"/>
</dbReference>
<feature type="transmembrane region" description="Helical" evidence="6">
    <location>
        <begin position="9"/>
        <end position="27"/>
    </location>
</feature>
<reference evidence="7 8" key="1">
    <citation type="submission" date="2020-04" db="EMBL/GenBank/DDBJ databases">
        <title>Novel species.</title>
        <authorList>
            <person name="Teo W.F.A."/>
            <person name="Lipun K."/>
            <person name="Srisuk N."/>
            <person name="Duangmal K."/>
        </authorList>
    </citation>
    <scope>NUCLEOTIDE SEQUENCE [LARGE SCALE GENOMIC DNA]</scope>
    <source>
        <strain evidence="7 8">K13G38</strain>
    </source>
</reference>
<keyword evidence="3 6" id="KW-0812">Transmembrane</keyword>
<comment type="caution">
    <text evidence="7">The sequence shown here is derived from an EMBL/GenBank/DDBJ whole genome shotgun (WGS) entry which is preliminary data.</text>
</comment>
<keyword evidence="2" id="KW-1003">Cell membrane</keyword>
<evidence type="ECO:0000256" key="1">
    <source>
        <dbReference type="ARBA" id="ARBA00004651"/>
    </source>
</evidence>
<dbReference type="Proteomes" id="UP000715441">
    <property type="component" value="Unassembled WGS sequence"/>
</dbReference>
<evidence type="ECO:0000256" key="6">
    <source>
        <dbReference type="SAM" id="Phobius"/>
    </source>
</evidence>
<keyword evidence="8" id="KW-1185">Reference proteome</keyword>
<evidence type="ECO:0000256" key="3">
    <source>
        <dbReference type="ARBA" id="ARBA00022692"/>
    </source>
</evidence>
<protein>
    <submittedName>
        <fullName evidence="7">Cytochrome C oxidase subunit IV family protein</fullName>
    </submittedName>
</protein>
<dbReference type="RefSeq" id="WP_168515982.1">
    <property type="nucleotide sequence ID" value="NZ_JAAXLS010000008.1"/>
</dbReference>
<dbReference type="InterPro" id="IPR005171">
    <property type="entry name" value="Cyt_c_oxidase_su4_prok"/>
</dbReference>
<feature type="transmembrane region" description="Helical" evidence="6">
    <location>
        <begin position="65"/>
        <end position="87"/>
    </location>
</feature>
<accession>A0ABX1J4J2</accession>